<dbReference type="Pfam" id="PF18115">
    <property type="entry name" value="Tudor_3"/>
    <property type="match status" value="1"/>
</dbReference>
<dbReference type="CDD" id="cd20446">
    <property type="entry name" value="Tudor_SpSPF30-like"/>
    <property type="match status" value="1"/>
</dbReference>
<proteinExistence type="predicted"/>
<feature type="region of interest" description="Disordered" evidence="3">
    <location>
        <begin position="195"/>
        <end position="228"/>
    </location>
</feature>
<dbReference type="Proteomes" id="UP000037696">
    <property type="component" value="Unassembled WGS sequence"/>
</dbReference>
<comment type="caution">
    <text evidence="5">The sequence shown here is derived from an EMBL/GenBank/DDBJ whole genome shotgun (WGS) entry which is preliminary data.</text>
</comment>
<organism evidence="5 6">
    <name type="scientific">Penicillium nordicum</name>
    <dbReference type="NCBI Taxonomy" id="229535"/>
    <lineage>
        <taxon>Eukaryota</taxon>
        <taxon>Fungi</taxon>
        <taxon>Dikarya</taxon>
        <taxon>Ascomycota</taxon>
        <taxon>Pezizomycotina</taxon>
        <taxon>Eurotiomycetes</taxon>
        <taxon>Eurotiomycetidae</taxon>
        <taxon>Eurotiales</taxon>
        <taxon>Aspergillaceae</taxon>
        <taxon>Penicillium</taxon>
    </lineage>
</organism>
<keyword evidence="2" id="KW-0539">Nucleus</keyword>
<dbReference type="InterPro" id="IPR041297">
    <property type="entry name" value="Crb2_Tudor"/>
</dbReference>
<evidence type="ECO:0000256" key="1">
    <source>
        <dbReference type="ARBA" id="ARBA00004123"/>
    </source>
</evidence>
<accession>A0A0M8P5V8</accession>
<comment type="subcellular location">
    <subcellularLocation>
        <location evidence="1">Nucleus</location>
    </subcellularLocation>
</comment>
<feature type="region of interest" description="Disordered" evidence="3">
    <location>
        <begin position="105"/>
        <end position="138"/>
    </location>
</feature>
<dbReference type="STRING" id="229535.A0A0M8P5V8"/>
<feature type="region of interest" description="Disordered" evidence="3">
    <location>
        <begin position="242"/>
        <end position="264"/>
    </location>
</feature>
<feature type="compositionally biased region" description="Basic and acidic residues" evidence="3">
    <location>
        <begin position="112"/>
        <end position="131"/>
    </location>
</feature>
<reference evidence="5 6" key="1">
    <citation type="submission" date="2015-08" db="EMBL/GenBank/DDBJ databases">
        <title>Genome sequencing of Penicillium nordicum.</title>
        <authorList>
            <person name="Nguyen H.D."/>
            <person name="Seifert K.A."/>
        </authorList>
    </citation>
    <scope>NUCLEOTIDE SEQUENCE [LARGE SCALE GENOMIC DNA]</scope>
    <source>
        <strain evidence="5 6">DAOMC 185683</strain>
    </source>
</reference>
<gene>
    <name evidence="5" type="ORF">ACN38_g4916</name>
</gene>
<evidence type="ECO:0000259" key="4">
    <source>
        <dbReference type="SMART" id="SM00333"/>
    </source>
</evidence>
<dbReference type="Gene3D" id="2.30.30.140">
    <property type="match status" value="1"/>
</dbReference>
<dbReference type="OrthoDB" id="79171at2759"/>
<dbReference type="EMBL" id="LHQQ01000066">
    <property type="protein sequence ID" value="KOS44167.1"/>
    <property type="molecule type" value="Genomic_DNA"/>
</dbReference>
<dbReference type="InterPro" id="IPR002999">
    <property type="entry name" value="Tudor"/>
</dbReference>
<dbReference type="SUPFAM" id="SSF63748">
    <property type="entry name" value="Tudor/PWWP/MBT"/>
    <property type="match status" value="1"/>
</dbReference>
<dbReference type="SMART" id="SM00333">
    <property type="entry name" value="TUDOR"/>
    <property type="match status" value="1"/>
</dbReference>
<feature type="domain" description="Tudor" evidence="4">
    <location>
        <begin position="140"/>
        <end position="202"/>
    </location>
</feature>
<name>A0A0M8P5V8_9EURO</name>
<keyword evidence="6" id="KW-1185">Reference proteome</keyword>
<dbReference type="AlphaFoldDB" id="A0A0M8P5V8"/>
<evidence type="ECO:0000256" key="3">
    <source>
        <dbReference type="SAM" id="MobiDB-lite"/>
    </source>
</evidence>
<evidence type="ECO:0000256" key="2">
    <source>
        <dbReference type="ARBA" id="ARBA00023242"/>
    </source>
</evidence>
<evidence type="ECO:0000313" key="6">
    <source>
        <dbReference type="Proteomes" id="UP000037696"/>
    </source>
</evidence>
<protein>
    <recommendedName>
        <fullName evidence="4">Tudor domain-containing protein</fullName>
    </recommendedName>
</protein>
<sequence length="334" mass="36274">MLDTKNIIIIIYPHLLPTDTRQTDSISNITILKIPLFLRIKLNHNLIMADIASLETDLTECKSQMETVALGLEVDPDSVELNSLKSELEEYITVLQTQIAELKSTAPAKPAPKADRFKDNGFPKPTEHTEEASAVPTTPVSFSVNDTVLARWVSGDRAFYPAKINSITGSSTNPVYLVTFKSYATVENLTAKDIRPISGTDSRKRKADGTPGSSASPSPAPPHPGVISAAADINPALATQARNEPNKAGGLVPPAKKTRKVKAGKDLEEGKNKWKDFAAKTKGKGKGAFGKKESMFRTGEGINARVGFTGSGQTMRKDPARTRHVYQQLEEDDY</sequence>
<dbReference type="PANTHER" id="PTHR46297:SF2">
    <property type="entry name" value="TUDOR DOMAIN-CONTAINING PROTEIN"/>
    <property type="match status" value="1"/>
</dbReference>
<evidence type="ECO:0000313" key="5">
    <source>
        <dbReference type="EMBL" id="KOS44167.1"/>
    </source>
</evidence>
<dbReference type="PANTHER" id="PTHR46297">
    <property type="entry name" value="ZINC FINGER CCCH-TYPE WITH G PATCH DOMAIN-CONTAINING PROTEIN"/>
    <property type="match status" value="1"/>
</dbReference>
<dbReference type="GO" id="GO:0005634">
    <property type="term" value="C:nucleus"/>
    <property type="evidence" value="ECO:0007669"/>
    <property type="project" value="UniProtKB-SubCell"/>
</dbReference>